<name>A0A699ZL16_HAELA</name>
<evidence type="ECO:0000256" key="1">
    <source>
        <dbReference type="ARBA" id="ARBA00005436"/>
    </source>
</evidence>
<dbReference type="Gene3D" id="1.10.10.1410">
    <property type="match status" value="1"/>
</dbReference>
<dbReference type="Proteomes" id="UP000485058">
    <property type="component" value="Unassembled WGS sequence"/>
</dbReference>
<dbReference type="GO" id="GO:0022625">
    <property type="term" value="C:cytosolic large ribosomal subunit"/>
    <property type="evidence" value="ECO:0007669"/>
    <property type="project" value="InterPro"/>
</dbReference>
<sequence>MKHVAALLLAQLGGNANPSEADVKKILSSVGVEADDEKLSKLMSEVSGKDISGLIAEGKTKLATWASPFSIEVLSSIITAC</sequence>
<comment type="caution">
    <text evidence="5">The sequence shown here is derived from an EMBL/GenBank/DDBJ whole genome shotgun (WGS) entry which is preliminary data.</text>
</comment>
<comment type="similarity">
    <text evidence="1">Belongs to the eukaryotic ribosomal protein P1/P2 family.</text>
</comment>
<evidence type="ECO:0000313" key="5">
    <source>
        <dbReference type="EMBL" id="GFH22715.1"/>
    </source>
</evidence>
<dbReference type="InterPro" id="IPR044076">
    <property type="entry name" value="Ribosomal_P2"/>
</dbReference>
<dbReference type="CDD" id="cd05833">
    <property type="entry name" value="Ribosomal_P2"/>
    <property type="match status" value="1"/>
</dbReference>
<reference evidence="5 6" key="1">
    <citation type="submission" date="2020-02" db="EMBL/GenBank/DDBJ databases">
        <title>Draft genome sequence of Haematococcus lacustris strain NIES-144.</title>
        <authorList>
            <person name="Morimoto D."/>
            <person name="Nakagawa S."/>
            <person name="Yoshida T."/>
            <person name="Sawayama S."/>
        </authorList>
    </citation>
    <scope>NUCLEOTIDE SEQUENCE [LARGE SCALE GENOMIC DNA]</scope>
    <source>
        <strain evidence="5 6">NIES-144</strain>
    </source>
</reference>
<organism evidence="5 6">
    <name type="scientific">Haematococcus lacustris</name>
    <name type="common">Green alga</name>
    <name type="synonym">Haematococcus pluvialis</name>
    <dbReference type="NCBI Taxonomy" id="44745"/>
    <lineage>
        <taxon>Eukaryota</taxon>
        <taxon>Viridiplantae</taxon>
        <taxon>Chlorophyta</taxon>
        <taxon>core chlorophytes</taxon>
        <taxon>Chlorophyceae</taxon>
        <taxon>CS clade</taxon>
        <taxon>Chlamydomonadales</taxon>
        <taxon>Haematococcaceae</taxon>
        <taxon>Haematococcus</taxon>
    </lineage>
</organism>
<feature type="non-terminal residue" evidence="5">
    <location>
        <position position="1"/>
    </location>
</feature>
<dbReference type="PANTHER" id="PTHR21141:SF5">
    <property type="entry name" value="LARGE RIBOSOMAL SUBUNIT PROTEIN P2"/>
    <property type="match status" value="1"/>
</dbReference>
<accession>A0A699ZL16</accession>
<gene>
    <name evidence="5" type="ORF">HaLaN_20224</name>
</gene>
<dbReference type="FunFam" id="1.10.10.1410:FF:000002">
    <property type="entry name" value="60S acidic ribosomal protein P2"/>
    <property type="match status" value="1"/>
</dbReference>
<dbReference type="InterPro" id="IPR038716">
    <property type="entry name" value="P1/P2_N_sf"/>
</dbReference>
<evidence type="ECO:0000256" key="2">
    <source>
        <dbReference type="ARBA" id="ARBA00011266"/>
    </source>
</evidence>
<evidence type="ECO:0000256" key="3">
    <source>
        <dbReference type="ARBA" id="ARBA00022980"/>
    </source>
</evidence>
<comment type="subunit">
    <text evidence="2">P1 and P2 exist as dimers at the large ribosomal subunit.</text>
</comment>
<dbReference type="GO" id="GO:0003735">
    <property type="term" value="F:structural constituent of ribosome"/>
    <property type="evidence" value="ECO:0007669"/>
    <property type="project" value="InterPro"/>
</dbReference>
<dbReference type="EMBL" id="BLLF01002106">
    <property type="protein sequence ID" value="GFH22715.1"/>
    <property type="molecule type" value="Genomic_DNA"/>
</dbReference>
<dbReference type="PANTHER" id="PTHR21141">
    <property type="entry name" value="60S ACIDIC RIBOSOMAL PROTEIN FAMILY MEMBER"/>
    <property type="match status" value="1"/>
</dbReference>
<proteinExistence type="inferred from homology"/>
<evidence type="ECO:0000313" key="6">
    <source>
        <dbReference type="Proteomes" id="UP000485058"/>
    </source>
</evidence>
<evidence type="ECO:0000256" key="4">
    <source>
        <dbReference type="ARBA" id="ARBA00023274"/>
    </source>
</evidence>
<dbReference type="GO" id="GO:0002182">
    <property type="term" value="P:cytoplasmic translational elongation"/>
    <property type="evidence" value="ECO:0007669"/>
    <property type="project" value="InterPro"/>
</dbReference>
<dbReference type="AlphaFoldDB" id="A0A699ZL16"/>
<keyword evidence="6" id="KW-1185">Reference proteome</keyword>
<dbReference type="Pfam" id="PF00428">
    <property type="entry name" value="Ribosomal_60s"/>
    <property type="match status" value="1"/>
</dbReference>
<protein>
    <submittedName>
        <fullName evidence="5">60S acidic ribosomal protein P2</fullName>
    </submittedName>
</protein>
<keyword evidence="4" id="KW-0687">Ribonucleoprotein</keyword>
<keyword evidence="3 5" id="KW-0689">Ribosomal protein</keyword>